<dbReference type="AlphaFoldDB" id="Q0G142"/>
<gene>
    <name evidence="1" type="ORF">FP2506_17954</name>
</gene>
<name>Q0G142_9HYPH</name>
<accession>Q0G142</accession>
<dbReference type="InterPro" id="IPR014177">
    <property type="entry name" value="Formate_DH_TAT-contain"/>
</dbReference>
<evidence type="ECO:0000313" key="2">
    <source>
        <dbReference type="Proteomes" id="UP000004310"/>
    </source>
</evidence>
<dbReference type="PROSITE" id="PS51318">
    <property type="entry name" value="TAT"/>
    <property type="match status" value="1"/>
</dbReference>
<dbReference type="EMBL" id="AATP01000005">
    <property type="protein sequence ID" value="EAU40797.1"/>
    <property type="molecule type" value="Genomic_DNA"/>
</dbReference>
<comment type="caution">
    <text evidence="1">The sequence shown here is derived from an EMBL/GenBank/DDBJ whole genome shotgun (WGS) entry which is preliminary data.</text>
</comment>
<dbReference type="NCBIfam" id="TIGR01409">
    <property type="entry name" value="TAT_signal_seq"/>
    <property type="match status" value="1"/>
</dbReference>
<dbReference type="Proteomes" id="UP000004310">
    <property type="component" value="Unassembled WGS sequence"/>
</dbReference>
<organism evidence="1 2">
    <name type="scientific">Fulvimarina pelagi HTCC2506</name>
    <dbReference type="NCBI Taxonomy" id="314231"/>
    <lineage>
        <taxon>Bacteria</taxon>
        <taxon>Pseudomonadati</taxon>
        <taxon>Pseudomonadota</taxon>
        <taxon>Alphaproteobacteria</taxon>
        <taxon>Hyphomicrobiales</taxon>
        <taxon>Aurantimonadaceae</taxon>
        <taxon>Fulvimarina</taxon>
    </lineage>
</organism>
<protein>
    <recommendedName>
        <fullName evidence="3">Formate dehydrogenase region TAT target</fullName>
    </recommendedName>
</protein>
<dbReference type="NCBIfam" id="TIGR02811">
    <property type="entry name" value="formate_TAT"/>
    <property type="match status" value="1"/>
</dbReference>
<reference evidence="1 2" key="1">
    <citation type="journal article" date="2010" name="J. Bacteriol.">
        <title>Genome sequence of Fulvimarina pelagi HTCC2506T, a Mn(II)-oxidizing alphaproteobacterium possessing an aerobic anoxygenic photosynthetic gene cluster and Xanthorhodopsin.</title>
        <authorList>
            <person name="Kang I."/>
            <person name="Oh H.M."/>
            <person name="Lim S.I."/>
            <person name="Ferriera S."/>
            <person name="Giovannoni S.J."/>
            <person name="Cho J.C."/>
        </authorList>
    </citation>
    <scope>NUCLEOTIDE SEQUENCE [LARGE SCALE GENOMIC DNA]</scope>
    <source>
        <strain evidence="1 2">HTCC2506</strain>
    </source>
</reference>
<dbReference type="HOGENOM" id="CLU_180794_1_1_5"/>
<dbReference type="STRING" id="217511.GCA_001463845_01879"/>
<dbReference type="PIRSF" id="PIRSF036704">
    <property type="entry name" value="UCP036704"/>
    <property type="match status" value="1"/>
</dbReference>
<dbReference type="InterPro" id="IPR019546">
    <property type="entry name" value="TAT_signal_bac_arc"/>
</dbReference>
<keyword evidence="2" id="KW-1185">Reference proteome</keyword>
<dbReference type="RefSeq" id="WP_007068705.1">
    <property type="nucleotide sequence ID" value="NZ_DS022272.1"/>
</dbReference>
<sequence length="67" mass="6957">MSESKKDGVTNRRSFLKFAGIGGVATGAVALASSVGTAEAAAEDEPRDGAGYKETAHVKSFYDTARF</sequence>
<dbReference type="InterPro" id="IPR006311">
    <property type="entry name" value="TAT_signal"/>
</dbReference>
<evidence type="ECO:0008006" key="3">
    <source>
        <dbReference type="Google" id="ProtNLM"/>
    </source>
</evidence>
<evidence type="ECO:0000313" key="1">
    <source>
        <dbReference type="EMBL" id="EAU40797.1"/>
    </source>
</evidence>
<proteinExistence type="predicted"/>